<dbReference type="Pfam" id="PF16064">
    <property type="entry name" value="DUF4806"/>
    <property type="match status" value="1"/>
</dbReference>
<feature type="region of interest" description="Disordered" evidence="1">
    <location>
        <begin position="337"/>
        <end position="406"/>
    </location>
</feature>
<name>A0AAD8DT27_MYTSE</name>
<evidence type="ECO:0000313" key="4">
    <source>
        <dbReference type="Proteomes" id="UP001231518"/>
    </source>
</evidence>
<organism evidence="3 4">
    <name type="scientific">Mythimna separata</name>
    <name type="common">Oriental armyworm</name>
    <name type="synonym">Pseudaletia separata</name>
    <dbReference type="NCBI Taxonomy" id="271217"/>
    <lineage>
        <taxon>Eukaryota</taxon>
        <taxon>Metazoa</taxon>
        <taxon>Ecdysozoa</taxon>
        <taxon>Arthropoda</taxon>
        <taxon>Hexapoda</taxon>
        <taxon>Insecta</taxon>
        <taxon>Pterygota</taxon>
        <taxon>Neoptera</taxon>
        <taxon>Endopterygota</taxon>
        <taxon>Lepidoptera</taxon>
        <taxon>Glossata</taxon>
        <taxon>Ditrysia</taxon>
        <taxon>Noctuoidea</taxon>
        <taxon>Noctuidae</taxon>
        <taxon>Noctuinae</taxon>
        <taxon>Hadenini</taxon>
        <taxon>Mythimna</taxon>
    </lineage>
</organism>
<reference evidence="3" key="1">
    <citation type="submission" date="2023-03" db="EMBL/GenBank/DDBJ databases">
        <title>Chromosome-level genomes of two armyworms, Mythimna separata and Mythimna loreyi, provide insights into the biosynthesis and reception of sex pheromones.</title>
        <authorList>
            <person name="Zhao H."/>
        </authorList>
    </citation>
    <scope>NUCLEOTIDE SEQUENCE</scope>
    <source>
        <strain evidence="3">BeijingLab</strain>
        <tissue evidence="3">Pupa</tissue>
    </source>
</reference>
<protein>
    <recommendedName>
        <fullName evidence="2">DUF4806 domain-containing protein</fullName>
    </recommendedName>
</protein>
<evidence type="ECO:0000259" key="2">
    <source>
        <dbReference type="Pfam" id="PF16064"/>
    </source>
</evidence>
<evidence type="ECO:0000256" key="1">
    <source>
        <dbReference type="SAM" id="MobiDB-lite"/>
    </source>
</evidence>
<gene>
    <name evidence="3" type="ORF">PYW07_016599</name>
</gene>
<evidence type="ECO:0000313" key="3">
    <source>
        <dbReference type="EMBL" id="KAJ8719043.1"/>
    </source>
</evidence>
<dbReference type="InterPro" id="IPR032071">
    <property type="entry name" value="DUF4806"/>
</dbReference>
<keyword evidence="4" id="KW-1185">Reference proteome</keyword>
<feature type="domain" description="DUF4806" evidence="2">
    <location>
        <begin position="217"/>
        <end position="308"/>
    </location>
</feature>
<feature type="compositionally biased region" description="Low complexity" evidence="1">
    <location>
        <begin position="355"/>
        <end position="368"/>
    </location>
</feature>
<proteinExistence type="predicted"/>
<feature type="compositionally biased region" description="Polar residues" evidence="1">
    <location>
        <begin position="369"/>
        <end position="381"/>
    </location>
</feature>
<dbReference type="Proteomes" id="UP001231518">
    <property type="component" value="Chromosome 8"/>
</dbReference>
<feature type="compositionally biased region" description="Low complexity" evidence="1">
    <location>
        <begin position="382"/>
        <end position="396"/>
    </location>
</feature>
<comment type="caution">
    <text evidence="3">The sequence shown here is derived from an EMBL/GenBank/DDBJ whole genome shotgun (WGS) entry which is preliminary data.</text>
</comment>
<sequence>MPFKIIQTKERGKFTLSIIPDKWEQNRILHWPKRRVEDLLEQESSCPDDSWLTMKCQVKRTGLISKQSAEAELANMLQESDTETEGSTPLTSNAKLINIAQHNFNEIASICETDKTFEAPIEDGSINNEQANSVVYEYITDIPQTSEQNVTLQAENSQNTQAISTILEITGTLQQNQQIILDYIKSMEDKILRKLSFLSAQVDTIAERNVMTGKKAENVEFKIITNKEELHNFEKLLQDPKYRLDIKSQLSCVCGKGKGRGISNAYSLADAMFTRRFMTQCSWGGGSKKEISKLCFKSYTNTIELFFSVIHESDADYTKKENETFFKNIMRHSVSRNKENILRASSSRRRSQKQSANNNGSSTITTNNVVASNQPSPTVDDNGSTTNNINSTVVSTQPASTTDSNGEEPLLSVVEAGWVTDPTSNIFAFIQPASKTDSHGSLTNHSIGIVASTQPTAPSEDNNNVLSAVPAVL</sequence>
<accession>A0AAD8DT27</accession>
<dbReference type="EMBL" id="JARGEI010000015">
    <property type="protein sequence ID" value="KAJ8719043.1"/>
    <property type="molecule type" value="Genomic_DNA"/>
</dbReference>
<dbReference type="AlphaFoldDB" id="A0AAD8DT27"/>